<evidence type="ECO:0000313" key="5">
    <source>
        <dbReference type="EMBL" id="KHN03167.1"/>
    </source>
</evidence>
<evidence type="ECO:0000256" key="1">
    <source>
        <dbReference type="ARBA" id="ARBA00010688"/>
    </source>
</evidence>
<evidence type="ECO:0000256" key="2">
    <source>
        <dbReference type="ARBA" id="ARBA00022679"/>
    </source>
</evidence>
<comment type="similarity">
    <text evidence="1">Belongs to the carbohydrate kinase PfkB family.</text>
</comment>
<protein>
    <submittedName>
        <fullName evidence="5">Putative fructokinase-5</fullName>
        <ecNumber evidence="5">2.7.1.4</ecNumber>
    </submittedName>
</protein>
<dbReference type="GO" id="GO:0005829">
    <property type="term" value="C:cytosol"/>
    <property type="evidence" value="ECO:0007669"/>
    <property type="project" value="TreeGrafter"/>
</dbReference>
<dbReference type="InterPro" id="IPR050306">
    <property type="entry name" value="PfkB_Carbo_kinase"/>
</dbReference>
<gene>
    <name evidence="5" type="ORF">glysoja_042099</name>
</gene>
<proteinExistence type="inferred from homology"/>
<dbReference type="Gene3D" id="3.40.1190.20">
    <property type="match status" value="2"/>
</dbReference>
<evidence type="ECO:0000259" key="4">
    <source>
        <dbReference type="Pfam" id="PF00294"/>
    </source>
</evidence>
<name>A0A0B2P6A5_GLYSO</name>
<dbReference type="Pfam" id="PF00294">
    <property type="entry name" value="PfkB"/>
    <property type="match status" value="1"/>
</dbReference>
<dbReference type="PANTHER" id="PTHR43085:SF60">
    <property type="entry name" value="PFKB FAMILY CARBOHYDRATE KINASE"/>
    <property type="match status" value="1"/>
</dbReference>
<keyword evidence="2 5" id="KW-0808">Transferase</keyword>
<sequence length="271" mass="29635">MTGCCFPVTFDRSRSRRGSLRLVTSLAPLTLFLIKWFMYQSNGVCLLQGSSKHRRRESHKGPPVVCFGEMMINLVPTVARVSLADAAAYKKFPSGATANVAVGISRLGGSAAFIGKATIFHYGSVSLIKEPCRSAHLAAMNAAKVSGCILSYAANLALPLWPSKEAARQGIMSIWNYADIIKVSVDEIRLLTEGDDPYDDVVIMKKLHHYNLKLLLVTEGARGCRDYTKDEKRLREALDFANACAAFTVTGRGAIPSLPTKDAVLRILFSY</sequence>
<dbReference type="GO" id="GO:0008865">
    <property type="term" value="F:fructokinase activity"/>
    <property type="evidence" value="ECO:0007669"/>
    <property type="project" value="UniProtKB-EC"/>
</dbReference>
<feature type="domain" description="Carbohydrate kinase PfkB" evidence="4">
    <location>
        <begin position="116"/>
        <end position="231"/>
    </location>
</feature>
<dbReference type="AlphaFoldDB" id="A0A0B2P6A5"/>
<dbReference type="GO" id="GO:0006000">
    <property type="term" value="P:fructose metabolic process"/>
    <property type="evidence" value="ECO:0007669"/>
    <property type="project" value="TreeGrafter"/>
</dbReference>
<accession>A0A0B2P6A5</accession>
<organism evidence="5">
    <name type="scientific">Glycine soja</name>
    <name type="common">Wild soybean</name>
    <dbReference type="NCBI Taxonomy" id="3848"/>
    <lineage>
        <taxon>Eukaryota</taxon>
        <taxon>Viridiplantae</taxon>
        <taxon>Streptophyta</taxon>
        <taxon>Embryophyta</taxon>
        <taxon>Tracheophyta</taxon>
        <taxon>Spermatophyta</taxon>
        <taxon>Magnoliopsida</taxon>
        <taxon>eudicotyledons</taxon>
        <taxon>Gunneridae</taxon>
        <taxon>Pentapetalae</taxon>
        <taxon>rosids</taxon>
        <taxon>fabids</taxon>
        <taxon>Fabales</taxon>
        <taxon>Fabaceae</taxon>
        <taxon>Papilionoideae</taxon>
        <taxon>50 kb inversion clade</taxon>
        <taxon>NPAAA clade</taxon>
        <taxon>indigoferoid/millettioid clade</taxon>
        <taxon>Phaseoleae</taxon>
        <taxon>Glycine</taxon>
        <taxon>Glycine subgen. Soja</taxon>
    </lineage>
</organism>
<dbReference type="InterPro" id="IPR029056">
    <property type="entry name" value="Ribokinase-like"/>
</dbReference>
<dbReference type="EMBL" id="KN669906">
    <property type="protein sequence ID" value="KHN03167.1"/>
    <property type="molecule type" value="Genomic_DNA"/>
</dbReference>
<dbReference type="EC" id="2.7.1.4" evidence="5"/>
<dbReference type="PANTHER" id="PTHR43085">
    <property type="entry name" value="HEXOKINASE FAMILY MEMBER"/>
    <property type="match status" value="1"/>
</dbReference>
<dbReference type="InterPro" id="IPR011611">
    <property type="entry name" value="PfkB_dom"/>
</dbReference>
<dbReference type="SUPFAM" id="SSF53613">
    <property type="entry name" value="Ribokinase-like"/>
    <property type="match status" value="1"/>
</dbReference>
<dbReference type="Gene3D" id="3.40.1190.30">
    <property type="match status" value="1"/>
</dbReference>
<evidence type="ECO:0000256" key="3">
    <source>
        <dbReference type="ARBA" id="ARBA00022777"/>
    </source>
</evidence>
<dbReference type="Proteomes" id="UP000053555">
    <property type="component" value="Unassembled WGS sequence"/>
</dbReference>
<keyword evidence="3 5" id="KW-0418">Kinase</keyword>
<reference evidence="5" key="1">
    <citation type="submission" date="2014-07" db="EMBL/GenBank/DDBJ databases">
        <title>Identification of a novel salt tolerance gene in wild soybean by whole-genome sequencing.</title>
        <authorList>
            <person name="Lam H.-M."/>
            <person name="Qi X."/>
            <person name="Li M.-W."/>
            <person name="Liu X."/>
            <person name="Xie M."/>
            <person name="Ni M."/>
            <person name="Xu X."/>
        </authorList>
    </citation>
    <scope>NUCLEOTIDE SEQUENCE [LARGE SCALE GENOMIC DNA]</scope>
    <source>
        <tissue evidence="5">Root</tissue>
    </source>
</reference>